<feature type="active site" evidence="9">
    <location>
        <position position="47"/>
    </location>
</feature>
<dbReference type="EC" id="3.1.1.11" evidence="3 10"/>
<evidence type="ECO:0000259" key="11">
    <source>
        <dbReference type="Pfam" id="PF01095"/>
    </source>
</evidence>
<accession>A0ABD2YLS1</accession>
<dbReference type="GO" id="GO:0030599">
    <property type="term" value="F:pectinesterase activity"/>
    <property type="evidence" value="ECO:0007669"/>
    <property type="project" value="UniProtKB-UniRule"/>
</dbReference>
<dbReference type="SUPFAM" id="SSF51126">
    <property type="entry name" value="Pectin lyase-like"/>
    <property type="match status" value="1"/>
</dbReference>
<dbReference type="Proteomes" id="UP001630127">
    <property type="component" value="Unassembled WGS sequence"/>
</dbReference>
<keyword evidence="5 10" id="KW-0378">Hydrolase</keyword>
<comment type="subcellular location">
    <subcellularLocation>
        <location evidence="1">Secreted</location>
    </subcellularLocation>
</comment>
<organism evidence="12 13">
    <name type="scientific">Cinchona calisaya</name>
    <dbReference type="NCBI Taxonomy" id="153742"/>
    <lineage>
        <taxon>Eukaryota</taxon>
        <taxon>Viridiplantae</taxon>
        <taxon>Streptophyta</taxon>
        <taxon>Embryophyta</taxon>
        <taxon>Tracheophyta</taxon>
        <taxon>Spermatophyta</taxon>
        <taxon>Magnoliopsida</taxon>
        <taxon>eudicotyledons</taxon>
        <taxon>Gunneridae</taxon>
        <taxon>Pentapetalae</taxon>
        <taxon>asterids</taxon>
        <taxon>lamiids</taxon>
        <taxon>Gentianales</taxon>
        <taxon>Rubiaceae</taxon>
        <taxon>Cinchonoideae</taxon>
        <taxon>Cinchoneae</taxon>
        <taxon>Cinchona</taxon>
    </lineage>
</organism>
<dbReference type="PROSITE" id="PS00503">
    <property type="entry name" value="PECTINESTERASE_2"/>
    <property type="match status" value="1"/>
</dbReference>
<dbReference type="GO" id="GO:0005576">
    <property type="term" value="C:extracellular region"/>
    <property type="evidence" value="ECO:0007669"/>
    <property type="project" value="UniProtKB-SubCell"/>
</dbReference>
<dbReference type="PANTHER" id="PTHR31707">
    <property type="entry name" value="PECTINESTERASE"/>
    <property type="match status" value="1"/>
</dbReference>
<protein>
    <recommendedName>
        <fullName evidence="3 10">Pectinesterase</fullName>
        <ecNumber evidence="3 10">3.1.1.11</ecNumber>
    </recommendedName>
</protein>
<name>A0ABD2YLS1_9GENT</name>
<gene>
    <name evidence="12" type="ORF">ACH5RR_031875</name>
</gene>
<evidence type="ECO:0000256" key="5">
    <source>
        <dbReference type="ARBA" id="ARBA00022801"/>
    </source>
</evidence>
<evidence type="ECO:0000256" key="3">
    <source>
        <dbReference type="ARBA" id="ARBA00013229"/>
    </source>
</evidence>
<proteinExistence type="predicted"/>
<dbReference type="InterPro" id="IPR000070">
    <property type="entry name" value="Pectinesterase_cat"/>
</dbReference>
<keyword evidence="7" id="KW-0961">Cell wall biogenesis/degradation</keyword>
<evidence type="ECO:0000256" key="9">
    <source>
        <dbReference type="PROSITE-ProRule" id="PRU10040"/>
    </source>
</evidence>
<evidence type="ECO:0000256" key="6">
    <source>
        <dbReference type="ARBA" id="ARBA00023085"/>
    </source>
</evidence>
<reference evidence="12 13" key="1">
    <citation type="submission" date="2024-11" db="EMBL/GenBank/DDBJ databases">
        <title>A near-complete genome assembly of Cinchona calisaya.</title>
        <authorList>
            <person name="Lian D.C."/>
            <person name="Zhao X.W."/>
            <person name="Wei L."/>
        </authorList>
    </citation>
    <scope>NUCLEOTIDE SEQUENCE [LARGE SCALE GENOMIC DNA]</scope>
    <source>
        <tissue evidence="12">Nenye</tissue>
    </source>
</reference>
<dbReference type="EMBL" id="JBJUIK010000013">
    <property type="protein sequence ID" value="KAL3506493.1"/>
    <property type="molecule type" value="Genomic_DNA"/>
</dbReference>
<keyword evidence="13" id="KW-1185">Reference proteome</keyword>
<evidence type="ECO:0000313" key="13">
    <source>
        <dbReference type="Proteomes" id="UP001630127"/>
    </source>
</evidence>
<dbReference type="InterPro" id="IPR033131">
    <property type="entry name" value="Pectinesterase_Asp_AS"/>
</dbReference>
<comment type="catalytic activity">
    <reaction evidence="8 10">
        <text>[(1-&gt;4)-alpha-D-galacturonosyl methyl ester](n) + n H2O = [(1-&gt;4)-alpha-D-galacturonosyl](n) + n methanol + n H(+)</text>
        <dbReference type="Rhea" id="RHEA:22380"/>
        <dbReference type="Rhea" id="RHEA-COMP:14570"/>
        <dbReference type="Rhea" id="RHEA-COMP:14573"/>
        <dbReference type="ChEBI" id="CHEBI:15377"/>
        <dbReference type="ChEBI" id="CHEBI:15378"/>
        <dbReference type="ChEBI" id="CHEBI:17790"/>
        <dbReference type="ChEBI" id="CHEBI:140522"/>
        <dbReference type="ChEBI" id="CHEBI:140523"/>
        <dbReference type="EC" id="3.1.1.11"/>
    </reaction>
</comment>
<dbReference type="InterPro" id="IPR011050">
    <property type="entry name" value="Pectin_lyase_fold/virulence"/>
</dbReference>
<evidence type="ECO:0000313" key="12">
    <source>
        <dbReference type="EMBL" id="KAL3506493.1"/>
    </source>
</evidence>
<evidence type="ECO:0000256" key="4">
    <source>
        <dbReference type="ARBA" id="ARBA00022525"/>
    </source>
</evidence>
<evidence type="ECO:0000256" key="2">
    <source>
        <dbReference type="ARBA" id="ARBA00005184"/>
    </source>
</evidence>
<dbReference type="GO" id="GO:0042545">
    <property type="term" value="P:cell wall modification"/>
    <property type="evidence" value="ECO:0007669"/>
    <property type="project" value="UniProtKB-UniRule"/>
</dbReference>
<evidence type="ECO:0000256" key="8">
    <source>
        <dbReference type="ARBA" id="ARBA00047928"/>
    </source>
</evidence>
<evidence type="ECO:0000256" key="1">
    <source>
        <dbReference type="ARBA" id="ARBA00004613"/>
    </source>
</evidence>
<dbReference type="InterPro" id="IPR012334">
    <property type="entry name" value="Pectin_lyas_fold"/>
</dbReference>
<evidence type="ECO:0000256" key="10">
    <source>
        <dbReference type="RuleBase" id="RU000589"/>
    </source>
</evidence>
<comment type="caution">
    <text evidence="12">The sequence shown here is derived from an EMBL/GenBank/DDBJ whole genome shotgun (WGS) entry which is preliminary data.</text>
</comment>
<evidence type="ECO:0000256" key="7">
    <source>
        <dbReference type="ARBA" id="ARBA00023316"/>
    </source>
</evidence>
<dbReference type="AlphaFoldDB" id="A0ABD2YLS1"/>
<dbReference type="Gene3D" id="2.160.20.10">
    <property type="entry name" value="Single-stranded right-handed beta-helix, Pectin lyase-like"/>
    <property type="match status" value="1"/>
</dbReference>
<dbReference type="Pfam" id="PF01095">
    <property type="entry name" value="Pectinesterase"/>
    <property type="match status" value="1"/>
</dbReference>
<keyword evidence="4" id="KW-0964">Secreted</keyword>
<keyword evidence="6 10" id="KW-0063">Aspartyl esterase</keyword>
<dbReference type="GO" id="GO:0045490">
    <property type="term" value="P:pectin catabolic process"/>
    <property type="evidence" value="ECO:0007669"/>
    <property type="project" value="UniProtKB-UniRule"/>
</dbReference>
<feature type="domain" description="Pectinesterase catalytic" evidence="11">
    <location>
        <begin position="3"/>
        <end position="189"/>
    </location>
</feature>
<sequence>MFQAVALSAQADNLTFYQCRFKGYQDTLNTAFGKQFFRECEVLGTIDFIFGDAAVVFQTCAILVRKPLPGQYLTITAQSRMTDGEKSGIIFQNCTVNATEHLRKSYDFKCYFGRPWNDYSRVVVLQSFIDSLIDPKGWIEWEGQIPVHPFCAEFNNRGPGANTSSRVTWSTMIISHKQASSFTVRRFLESGTWIPPNVPYYLDLL</sequence>
<comment type="pathway">
    <text evidence="2 10">Glycan metabolism; pectin degradation; 2-dehydro-3-deoxy-D-gluconate from pectin: step 1/5.</text>
</comment>